<evidence type="ECO:0000313" key="9">
    <source>
        <dbReference type="EMBL" id="MDQ0474272.1"/>
    </source>
</evidence>
<keyword evidence="5 7" id="KW-0472">Membrane</keyword>
<dbReference type="Pfam" id="PF00892">
    <property type="entry name" value="EamA"/>
    <property type="match status" value="2"/>
</dbReference>
<feature type="domain" description="EamA" evidence="8">
    <location>
        <begin position="153"/>
        <end position="283"/>
    </location>
</feature>
<protein>
    <submittedName>
        <fullName evidence="9">Drug/metabolite transporter (DMT)-like permease</fullName>
    </submittedName>
</protein>
<dbReference type="EMBL" id="JAUSVX010000021">
    <property type="protein sequence ID" value="MDQ0474272.1"/>
    <property type="molecule type" value="Genomic_DNA"/>
</dbReference>
<evidence type="ECO:0000313" key="10">
    <source>
        <dbReference type="Proteomes" id="UP001242480"/>
    </source>
</evidence>
<proteinExistence type="inferred from homology"/>
<dbReference type="InterPro" id="IPR037185">
    <property type="entry name" value="EmrE-like"/>
</dbReference>
<accession>A0ABU0JMC4</accession>
<keyword evidence="3 7" id="KW-0812">Transmembrane</keyword>
<keyword evidence="10" id="KW-1185">Reference proteome</keyword>
<feature type="transmembrane region" description="Helical" evidence="7">
    <location>
        <begin position="67"/>
        <end position="87"/>
    </location>
</feature>
<dbReference type="RefSeq" id="WP_307283619.1">
    <property type="nucleotide sequence ID" value="NZ_JAUSVX010000021.1"/>
</dbReference>
<feature type="transmembrane region" description="Helical" evidence="7">
    <location>
        <begin position="267"/>
        <end position="289"/>
    </location>
</feature>
<feature type="transmembrane region" description="Helical" evidence="7">
    <location>
        <begin position="240"/>
        <end position="261"/>
    </location>
</feature>
<feature type="transmembrane region" description="Helical" evidence="7">
    <location>
        <begin position="12"/>
        <end position="30"/>
    </location>
</feature>
<evidence type="ECO:0000256" key="6">
    <source>
        <dbReference type="SAM" id="MobiDB-lite"/>
    </source>
</evidence>
<evidence type="ECO:0000256" key="5">
    <source>
        <dbReference type="ARBA" id="ARBA00023136"/>
    </source>
</evidence>
<sequence length="332" mass="34759">MTEKLRGTAEMTTAMAISGTIGWFVVVSGQPVTDVVFWRCVFGAATLLVVCAAMGLIRRDALTGRQLAVAVVGGIAIVANWLLLFAAYPRASIAVTTVVYNTQPFMLVGLGALFFAETITATKLGWLAVAFTGMLAIVAAVPHAGTPGTDYLAGILLALGAAFFYAVAAIAAKLLKGVRPHLIALVQVLIGSLLLAPLADLRHLPADAGTWALLGAIGIVHTGLVYILLYGAIQRLPTNLTGALSFIYPLVAVLVDVLAFGHRLQPLQLAGGVAILLAAAGMTLGWPLWRREGHGRCVAEPLSQRERGRGEGLDGGRRGLRHPASEKDSAIC</sequence>
<organism evidence="9 10">
    <name type="scientific">Labrys wisconsinensis</name>
    <dbReference type="NCBI Taxonomy" id="425677"/>
    <lineage>
        <taxon>Bacteria</taxon>
        <taxon>Pseudomonadati</taxon>
        <taxon>Pseudomonadota</taxon>
        <taxon>Alphaproteobacteria</taxon>
        <taxon>Hyphomicrobiales</taxon>
        <taxon>Xanthobacteraceae</taxon>
        <taxon>Labrys</taxon>
    </lineage>
</organism>
<feature type="transmembrane region" description="Helical" evidence="7">
    <location>
        <begin position="211"/>
        <end position="233"/>
    </location>
</feature>
<feature type="transmembrane region" description="Helical" evidence="7">
    <location>
        <begin position="182"/>
        <end position="199"/>
    </location>
</feature>
<feature type="region of interest" description="Disordered" evidence="6">
    <location>
        <begin position="306"/>
        <end position="332"/>
    </location>
</feature>
<feature type="transmembrane region" description="Helical" evidence="7">
    <location>
        <begin position="124"/>
        <end position="145"/>
    </location>
</feature>
<comment type="similarity">
    <text evidence="2">Belongs to the EamA transporter family.</text>
</comment>
<evidence type="ECO:0000256" key="2">
    <source>
        <dbReference type="ARBA" id="ARBA00007362"/>
    </source>
</evidence>
<evidence type="ECO:0000256" key="4">
    <source>
        <dbReference type="ARBA" id="ARBA00022989"/>
    </source>
</evidence>
<dbReference type="PANTHER" id="PTHR32322:SF2">
    <property type="entry name" value="EAMA DOMAIN-CONTAINING PROTEIN"/>
    <property type="match status" value="1"/>
</dbReference>
<feature type="transmembrane region" description="Helical" evidence="7">
    <location>
        <begin position="151"/>
        <end position="175"/>
    </location>
</feature>
<comment type="subcellular location">
    <subcellularLocation>
        <location evidence="1">Membrane</location>
        <topology evidence="1">Multi-pass membrane protein</topology>
    </subcellularLocation>
</comment>
<name>A0ABU0JMC4_9HYPH</name>
<feature type="transmembrane region" description="Helical" evidence="7">
    <location>
        <begin position="93"/>
        <end position="115"/>
    </location>
</feature>
<keyword evidence="4 7" id="KW-1133">Transmembrane helix</keyword>
<evidence type="ECO:0000256" key="1">
    <source>
        <dbReference type="ARBA" id="ARBA00004141"/>
    </source>
</evidence>
<reference evidence="9 10" key="1">
    <citation type="submission" date="2023-07" db="EMBL/GenBank/DDBJ databases">
        <title>Genomic Encyclopedia of Type Strains, Phase IV (KMG-IV): sequencing the most valuable type-strain genomes for metagenomic binning, comparative biology and taxonomic classification.</title>
        <authorList>
            <person name="Goeker M."/>
        </authorList>
    </citation>
    <scope>NUCLEOTIDE SEQUENCE [LARGE SCALE GENOMIC DNA]</scope>
    <source>
        <strain evidence="9 10">DSM 19619</strain>
    </source>
</reference>
<feature type="transmembrane region" description="Helical" evidence="7">
    <location>
        <begin position="36"/>
        <end position="55"/>
    </location>
</feature>
<dbReference type="SUPFAM" id="SSF103481">
    <property type="entry name" value="Multidrug resistance efflux transporter EmrE"/>
    <property type="match status" value="2"/>
</dbReference>
<dbReference type="Proteomes" id="UP001242480">
    <property type="component" value="Unassembled WGS sequence"/>
</dbReference>
<dbReference type="InterPro" id="IPR050638">
    <property type="entry name" value="AA-Vitamin_Transporters"/>
</dbReference>
<dbReference type="InterPro" id="IPR000620">
    <property type="entry name" value="EamA_dom"/>
</dbReference>
<evidence type="ECO:0000259" key="8">
    <source>
        <dbReference type="Pfam" id="PF00892"/>
    </source>
</evidence>
<dbReference type="PANTHER" id="PTHR32322">
    <property type="entry name" value="INNER MEMBRANE TRANSPORTER"/>
    <property type="match status" value="1"/>
</dbReference>
<evidence type="ECO:0000256" key="3">
    <source>
        <dbReference type="ARBA" id="ARBA00022692"/>
    </source>
</evidence>
<evidence type="ECO:0000256" key="7">
    <source>
        <dbReference type="SAM" id="Phobius"/>
    </source>
</evidence>
<comment type="caution">
    <text evidence="9">The sequence shown here is derived from an EMBL/GenBank/DDBJ whole genome shotgun (WGS) entry which is preliminary data.</text>
</comment>
<gene>
    <name evidence="9" type="ORF">QO011_007312</name>
</gene>
<feature type="domain" description="EamA" evidence="8">
    <location>
        <begin position="21"/>
        <end position="138"/>
    </location>
</feature>